<proteinExistence type="inferred from homology"/>
<dbReference type="Gene3D" id="2.40.50.140">
    <property type="entry name" value="Nucleic acid-binding proteins"/>
    <property type="match status" value="6"/>
</dbReference>
<dbReference type="InterPro" id="IPR002059">
    <property type="entry name" value="CSP_DNA-bd"/>
</dbReference>
<name>A0A1X7TKX2_AMPQE</name>
<evidence type="ECO:0000313" key="9">
    <source>
        <dbReference type="EnsemblMetazoa" id="Aqu2.1.15473_001"/>
    </source>
</evidence>
<organism evidence="9">
    <name type="scientific">Amphimedon queenslandica</name>
    <name type="common">Sponge</name>
    <dbReference type="NCBI Taxonomy" id="400682"/>
    <lineage>
        <taxon>Eukaryota</taxon>
        <taxon>Metazoa</taxon>
        <taxon>Porifera</taxon>
        <taxon>Demospongiae</taxon>
        <taxon>Heteroscleromorpha</taxon>
        <taxon>Haplosclerida</taxon>
        <taxon>Niphatidae</taxon>
        <taxon>Amphimedon</taxon>
    </lineage>
</organism>
<reference evidence="10" key="1">
    <citation type="journal article" date="2010" name="Nature">
        <title>The Amphimedon queenslandica genome and the evolution of animal complexity.</title>
        <authorList>
            <person name="Srivastava M."/>
            <person name="Simakov O."/>
            <person name="Chapman J."/>
            <person name="Fahey B."/>
            <person name="Gauthier M.E."/>
            <person name="Mitros T."/>
            <person name="Richards G.S."/>
            <person name="Conaco C."/>
            <person name="Dacre M."/>
            <person name="Hellsten U."/>
            <person name="Larroux C."/>
            <person name="Putnam N.H."/>
            <person name="Stanke M."/>
            <person name="Adamska M."/>
            <person name="Darling A."/>
            <person name="Degnan S.M."/>
            <person name="Oakley T.H."/>
            <person name="Plachetzki D.C."/>
            <person name="Zhai Y."/>
            <person name="Adamski M."/>
            <person name="Calcino A."/>
            <person name="Cummins S.F."/>
            <person name="Goodstein D.M."/>
            <person name="Harris C."/>
            <person name="Jackson D.J."/>
            <person name="Leys S.P."/>
            <person name="Shu S."/>
            <person name="Woodcroft B.J."/>
            <person name="Vervoort M."/>
            <person name="Kosik K.S."/>
            <person name="Manning G."/>
            <person name="Degnan B.M."/>
            <person name="Rokhsar D.S."/>
        </authorList>
    </citation>
    <scope>NUCLEOTIDE SEQUENCE [LARGE SCALE GENOMIC DNA]</scope>
</reference>
<keyword evidence="3" id="KW-0677">Repeat</keyword>
<feature type="domain" description="CSD" evidence="7">
    <location>
        <begin position="368"/>
        <end position="432"/>
    </location>
</feature>
<comment type="subcellular location">
    <subcellularLocation>
        <location evidence="1">Cytoplasm</location>
    </subcellularLocation>
</comment>
<dbReference type="PANTHER" id="PTHR12913:SF1">
    <property type="entry name" value="COLD SHOCK DOMAIN-CONTAINING PROTEIN E1"/>
    <property type="match status" value="1"/>
</dbReference>
<dbReference type="EnsemblMetazoa" id="Aqu2.1.15473_001">
    <property type="protein sequence ID" value="Aqu2.1.15473_001"/>
    <property type="gene ID" value="Aqu2.1.15473"/>
</dbReference>
<reference evidence="9" key="2">
    <citation type="submission" date="2017-05" db="UniProtKB">
        <authorList>
            <consortium name="EnsemblMetazoa"/>
        </authorList>
    </citation>
    <scope>IDENTIFICATION</scope>
</reference>
<dbReference type="Pfam" id="PF23456">
    <property type="entry name" value="CSDE1"/>
    <property type="match status" value="2"/>
</dbReference>
<evidence type="ECO:0000256" key="6">
    <source>
        <dbReference type="SAM" id="MobiDB-lite"/>
    </source>
</evidence>
<keyword evidence="10" id="KW-1185">Reference proteome</keyword>
<evidence type="ECO:0000313" key="10">
    <source>
        <dbReference type="Proteomes" id="UP000007879"/>
    </source>
</evidence>
<evidence type="ECO:0000256" key="5">
    <source>
        <dbReference type="ARBA" id="ARBA00044751"/>
    </source>
</evidence>
<evidence type="ECO:0000256" key="1">
    <source>
        <dbReference type="ARBA" id="ARBA00004496"/>
    </source>
</evidence>
<dbReference type="Proteomes" id="UP000007879">
    <property type="component" value="Unassembled WGS sequence"/>
</dbReference>
<dbReference type="InterPro" id="IPR056400">
    <property type="entry name" value="CSDE1"/>
</dbReference>
<dbReference type="SMART" id="SM00357">
    <property type="entry name" value="CSP"/>
    <property type="match status" value="5"/>
</dbReference>
<comment type="similarity">
    <text evidence="5">Belongs to the UNR family.</text>
</comment>
<dbReference type="CDD" id="cd04458">
    <property type="entry name" value="CSP_CDS"/>
    <property type="match status" value="2"/>
</dbReference>
<dbReference type="AlphaFoldDB" id="A0A1X7TKX2"/>
<dbReference type="OrthoDB" id="74319at2759"/>
<feature type="region of interest" description="Disordered" evidence="6">
    <location>
        <begin position="762"/>
        <end position="782"/>
    </location>
</feature>
<keyword evidence="4" id="KW-0694">RNA-binding</keyword>
<dbReference type="eggNOG" id="ENOG502QSJ1">
    <property type="taxonomic scope" value="Eukaryota"/>
</dbReference>
<dbReference type="Pfam" id="PF00313">
    <property type="entry name" value="CSD"/>
    <property type="match status" value="5"/>
</dbReference>
<dbReference type="InterPro" id="IPR012340">
    <property type="entry name" value="NA-bd_OB-fold"/>
</dbReference>
<dbReference type="InParanoid" id="A0A1X7TKX2"/>
<evidence type="ECO:0000256" key="4">
    <source>
        <dbReference type="ARBA" id="ARBA00022884"/>
    </source>
</evidence>
<feature type="region of interest" description="Disordered" evidence="6">
    <location>
        <begin position="1"/>
        <end position="21"/>
    </location>
</feature>
<feature type="domain" description="CSD" evidence="7">
    <location>
        <begin position="27"/>
        <end position="91"/>
    </location>
</feature>
<dbReference type="InterPro" id="IPR019844">
    <property type="entry name" value="CSD_CS"/>
</dbReference>
<dbReference type="InterPro" id="IPR024642">
    <property type="entry name" value="SUZ-C"/>
</dbReference>
<feature type="domain" description="CSD" evidence="7">
    <location>
        <begin position="692"/>
        <end position="761"/>
    </location>
</feature>
<evidence type="ECO:0000259" key="7">
    <source>
        <dbReference type="PROSITE" id="PS51857"/>
    </source>
</evidence>
<dbReference type="SUPFAM" id="SSF50249">
    <property type="entry name" value="Nucleic acid-binding proteins"/>
    <property type="match status" value="5"/>
</dbReference>
<dbReference type="PROSITE" id="PS51857">
    <property type="entry name" value="CSD_2"/>
    <property type="match status" value="4"/>
</dbReference>
<evidence type="ECO:0008006" key="11">
    <source>
        <dbReference type="Google" id="ProtNLM"/>
    </source>
</evidence>
<accession>A0A1X7TKX2</accession>
<dbReference type="InterPro" id="IPR011129">
    <property type="entry name" value="CSD"/>
</dbReference>
<dbReference type="EnsemblMetazoa" id="XM_011409014.2">
    <property type="protein sequence ID" value="XP_011407316.2"/>
    <property type="gene ID" value="LOC100631963"/>
</dbReference>
<dbReference type="PROSITE" id="PS00352">
    <property type="entry name" value="CSD_1"/>
    <property type="match status" value="1"/>
</dbReference>
<dbReference type="STRING" id="400682.A0A1X7TKX2"/>
<dbReference type="GO" id="GO:0003723">
    <property type="term" value="F:RNA binding"/>
    <property type="evidence" value="ECO:0007669"/>
    <property type="project" value="UniProtKB-KW"/>
</dbReference>
<evidence type="ECO:0000256" key="3">
    <source>
        <dbReference type="ARBA" id="ARBA00022737"/>
    </source>
</evidence>
<sequence length="800" mass="89817">MTLLQQRGNNGLQGFSSFTSSMPKSHRETGIVTKTMGSYGFISCCERNESIFFHFSQYNGDPNEIQPGDEVEFEVTTDASKGKLIARRVVCLPPGTVSFESLSEERLLGKVEQEPLLVRNYSAFGGRRASTSQDEPDLGIGRIVYEAKGECFFVSYGFTDINDDREIHTGDEVSFYMAQNKRTGALSARLVRLVQEAKVNKTRGIIKSLKDSFGFIERADIVQDIFFHYSEVDHGEDTKLILGASVEFVIQNRQGKHVACQIKVLPHGSVSFDIIGEDQFEGVIKAPVIRSFTHGRGKVCEASEGKIIYDPVIGSSVLSYTERDQLGSYTMCVGDLVSFRIATDRRDGSTRATKVSLIKLVEEQNKTRERGIIAALRDGFGFIRCAKRDCRMFFHVNEVIDSEAQLSTSTEVEFTVQSDYTNEREHAVRIALLPALTVQFEILHKELLTGTVKEELPTDISRSRPNVLRIQNESPCGLLEYVYSDKEEFIPFYWSTESVQFGDKVQFQIANRSYDGLVYAVNIKILHKGHSLRFKGVVSVLKEGFGFIETEEHDCEIFFPFSSCNKYCDPKDLKLLDEVEFGLVKKNGRLSADEIRKLEPGSVRRETVQPEAYEGVIVRPMKSSDSSDEYEGLIKPVLDIPLVGGECIPYSFTSISDHKILLQTGETVNFQLGYNELSGTYRAVNITNKKELMRGTVERIKDQFGFINYKDDNGETISVFFHKNSMSDGCEFSELSSGDEVQFKTMFSQRSQKDSAIYVKKTTTPQGRPERLRHGSTKGSSALVTVVRQPKGPDGSIGFM</sequence>
<keyword evidence="2" id="KW-0963">Cytoplasm</keyword>
<dbReference type="GO" id="GO:0005737">
    <property type="term" value="C:cytoplasm"/>
    <property type="evidence" value="ECO:0007669"/>
    <property type="project" value="UniProtKB-SubCell"/>
</dbReference>
<dbReference type="PROSITE" id="PS51938">
    <property type="entry name" value="SUZ_C"/>
    <property type="match status" value="1"/>
</dbReference>
<evidence type="ECO:0000259" key="8">
    <source>
        <dbReference type="PROSITE" id="PS51938"/>
    </source>
</evidence>
<protein>
    <recommendedName>
        <fullName evidence="11">CSD domain-containing protein</fullName>
    </recommendedName>
</protein>
<evidence type="ECO:0000256" key="2">
    <source>
        <dbReference type="ARBA" id="ARBA00022490"/>
    </source>
</evidence>
<feature type="domain" description="CSD" evidence="7">
    <location>
        <begin position="201"/>
        <end position="264"/>
    </location>
</feature>
<dbReference type="Pfam" id="PF12901">
    <property type="entry name" value="SUZ-C"/>
    <property type="match status" value="1"/>
</dbReference>
<gene>
    <name evidence="9" type="primary">100631963</name>
</gene>
<dbReference type="KEGG" id="aqu:100631963"/>
<dbReference type="PANTHER" id="PTHR12913">
    <property type="entry name" value="UNR PROTEIN N-RAS UPSTREAM GENE PROTEIN"/>
    <property type="match status" value="1"/>
</dbReference>
<feature type="domain" description="SUZ-C" evidence="8">
    <location>
        <begin position="760"/>
        <end position="800"/>
    </location>
</feature>